<keyword evidence="3" id="KW-0064">Aspartyl protease</keyword>
<evidence type="ECO:0000256" key="3">
    <source>
        <dbReference type="ARBA" id="ARBA00022750"/>
    </source>
</evidence>
<dbReference type="Proteomes" id="UP000774000">
    <property type="component" value="Unassembled WGS sequence"/>
</dbReference>
<dbReference type="PRINTS" id="PR00446">
    <property type="entry name" value="HYDRGNUPTAKE"/>
</dbReference>
<dbReference type="SUPFAM" id="SSF53163">
    <property type="entry name" value="HybD-like"/>
    <property type="match status" value="1"/>
</dbReference>
<dbReference type="GO" id="GO:0016485">
    <property type="term" value="P:protein processing"/>
    <property type="evidence" value="ECO:0007669"/>
    <property type="project" value="TreeGrafter"/>
</dbReference>
<dbReference type="EMBL" id="JAFBDQ010000004">
    <property type="protein sequence ID" value="MBM7556136.1"/>
    <property type="molecule type" value="Genomic_DNA"/>
</dbReference>
<gene>
    <name evidence="5" type="ORF">JOC47_000972</name>
</gene>
<dbReference type="AlphaFoldDB" id="A0A938XTQ4"/>
<sequence length="132" mass="14897">MSCELAVLGIGDVRKQDRGLAVYLLDALREAFTWMDVSFIYAGKNGRDLYEMLQDIKADKVLILDTSDEGIQPGEFNYLTLKVPEAEFMKEMLIVTIGIFSDDWGKKLSKLLDQEFAQIVDKVSSLILSLLN</sequence>
<dbReference type="InterPro" id="IPR023430">
    <property type="entry name" value="Pept_HybD-like_dom_sf"/>
</dbReference>
<keyword evidence="2 5" id="KW-0645">Protease</keyword>
<evidence type="ECO:0000313" key="6">
    <source>
        <dbReference type="Proteomes" id="UP000774000"/>
    </source>
</evidence>
<dbReference type="GO" id="GO:0008047">
    <property type="term" value="F:enzyme activator activity"/>
    <property type="evidence" value="ECO:0007669"/>
    <property type="project" value="InterPro"/>
</dbReference>
<protein>
    <submittedName>
        <fullName evidence="5">Hydrogenase maturation protease</fullName>
        <ecNumber evidence="5">3.4.23.-</ecNumber>
    </submittedName>
</protein>
<comment type="caution">
    <text evidence="5">The sequence shown here is derived from an EMBL/GenBank/DDBJ whole genome shotgun (WGS) entry which is preliminary data.</text>
</comment>
<keyword evidence="6" id="KW-1185">Reference proteome</keyword>
<keyword evidence="4 5" id="KW-0378">Hydrolase</keyword>
<dbReference type="InterPro" id="IPR000671">
    <property type="entry name" value="Peptidase_A31"/>
</dbReference>
<evidence type="ECO:0000313" key="5">
    <source>
        <dbReference type="EMBL" id="MBM7556136.1"/>
    </source>
</evidence>
<evidence type="ECO:0000256" key="4">
    <source>
        <dbReference type="ARBA" id="ARBA00022801"/>
    </source>
</evidence>
<organism evidence="5 6">
    <name type="scientific">Halanaerobacter jeridensis</name>
    <dbReference type="NCBI Taxonomy" id="706427"/>
    <lineage>
        <taxon>Bacteria</taxon>
        <taxon>Bacillati</taxon>
        <taxon>Bacillota</taxon>
        <taxon>Clostridia</taxon>
        <taxon>Halanaerobiales</taxon>
        <taxon>Halobacteroidaceae</taxon>
        <taxon>Halanaerobacter</taxon>
    </lineage>
</organism>
<proteinExistence type="inferred from homology"/>
<reference evidence="5" key="1">
    <citation type="submission" date="2021-01" db="EMBL/GenBank/DDBJ databases">
        <title>Genomic Encyclopedia of Type Strains, Phase IV (KMG-IV): sequencing the most valuable type-strain genomes for metagenomic binning, comparative biology and taxonomic classification.</title>
        <authorList>
            <person name="Goeker M."/>
        </authorList>
    </citation>
    <scope>NUCLEOTIDE SEQUENCE</scope>
    <source>
        <strain evidence="5">DSM 23230</strain>
    </source>
</reference>
<comment type="similarity">
    <text evidence="1">Belongs to the peptidase A31 family.</text>
</comment>
<dbReference type="PANTHER" id="PTHR30302">
    <property type="entry name" value="HYDROGENASE 1 MATURATION PROTEASE"/>
    <property type="match status" value="1"/>
</dbReference>
<evidence type="ECO:0000256" key="1">
    <source>
        <dbReference type="ARBA" id="ARBA00006814"/>
    </source>
</evidence>
<dbReference type="Gene3D" id="3.40.50.1450">
    <property type="entry name" value="HybD-like"/>
    <property type="match status" value="1"/>
</dbReference>
<name>A0A938XTQ4_9FIRM</name>
<dbReference type="EC" id="3.4.23.-" evidence="5"/>
<dbReference type="RefSeq" id="WP_204700851.1">
    <property type="nucleotide sequence ID" value="NZ_JAFBDQ010000004.1"/>
</dbReference>
<accession>A0A938XTQ4</accession>
<evidence type="ECO:0000256" key="2">
    <source>
        <dbReference type="ARBA" id="ARBA00022670"/>
    </source>
</evidence>
<dbReference type="GO" id="GO:0004190">
    <property type="term" value="F:aspartic-type endopeptidase activity"/>
    <property type="evidence" value="ECO:0007669"/>
    <property type="project" value="UniProtKB-KW"/>
</dbReference>
<dbReference type="PANTHER" id="PTHR30302:SF1">
    <property type="entry name" value="HYDROGENASE 2 MATURATION PROTEASE"/>
    <property type="match status" value="1"/>
</dbReference>